<name>A0AAV5V7F5_9BILA</name>
<sequence length="551" mass="62676">SGTVRVMRQWVGYLLFAVVLYLHITYILRDDTEEVLQWTVPVELPRLRYTSNCTMTTCLNVRRIGGATRLRVWIQPLVEMRDESGRLLTPSPSREFIQLRAVLAASEWNTVDEREAALVVPGVDFINQDRFGDDALRVVYDRLKEKFDRRLIIFSFHGRKLTEDAAVMASAQSISSRFRREFDVSLPVWRGDDEVKQERKVDHAKSGDIDLLIVQSGEMEEGRESAILSAIAGLANVVWLKRCEEEAEDIWCDDNRRQWRYEDALGSSSLVLISDDLPSGGRLLMEALRAGIVPLIVAPSMVLPMEEGVDWTRFSVSLPSLDHVRKAVERLHDDDARMEEMRRQGLAVYDRHFGSLSAIVTSSLRLIEGRLVPHRQWTYEKWNGEEEGCSLELPYLASQETTVVAVVVMEESGELSNSLKSLHEWKRVERVIVAGEASGKMIGGDVSHWPLPSSSLPDPIRWLMARLSRDRGQVFVLLRGAADDAVMMDERTIDRTVMMWRATPASCIFVANERGRVEAVIVHKHWSQSALLPLLPAADPRVERTHCTYDR</sequence>
<protein>
    <recommendedName>
        <fullName evidence="3">Exostosin GT47 domain-containing protein</fullName>
    </recommendedName>
</protein>
<evidence type="ECO:0000256" key="2">
    <source>
        <dbReference type="SAM" id="Phobius"/>
    </source>
</evidence>
<dbReference type="Proteomes" id="UP001432322">
    <property type="component" value="Unassembled WGS sequence"/>
</dbReference>
<keyword evidence="2" id="KW-0472">Membrane</keyword>
<accession>A0AAV5V7F5</accession>
<evidence type="ECO:0000256" key="1">
    <source>
        <dbReference type="ARBA" id="ARBA00010271"/>
    </source>
</evidence>
<dbReference type="GO" id="GO:0016757">
    <property type="term" value="F:glycosyltransferase activity"/>
    <property type="evidence" value="ECO:0007669"/>
    <property type="project" value="InterPro"/>
</dbReference>
<reference evidence="4" key="1">
    <citation type="submission" date="2023-10" db="EMBL/GenBank/DDBJ databases">
        <title>Genome assembly of Pristionchus species.</title>
        <authorList>
            <person name="Yoshida K."/>
            <person name="Sommer R.J."/>
        </authorList>
    </citation>
    <scope>NUCLEOTIDE SEQUENCE</scope>
    <source>
        <strain evidence="4">RS5133</strain>
    </source>
</reference>
<evidence type="ECO:0000313" key="5">
    <source>
        <dbReference type="Proteomes" id="UP001432322"/>
    </source>
</evidence>
<proteinExistence type="inferred from homology"/>
<evidence type="ECO:0000313" key="4">
    <source>
        <dbReference type="EMBL" id="GMT13839.1"/>
    </source>
</evidence>
<comment type="caution">
    <text evidence="4">The sequence shown here is derived from an EMBL/GenBank/DDBJ whole genome shotgun (WGS) entry which is preliminary data.</text>
</comment>
<dbReference type="EMBL" id="BTSY01000002">
    <property type="protein sequence ID" value="GMT13839.1"/>
    <property type="molecule type" value="Genomic_DNA"/>
</dbReference>
<dbReference type="GO" id="GO:0015012">
    <property type="term" value="P:heparan sulfate proteoglycan biosynthetic process"/>
    <property type="evidence" value="ECO:0007669"/>
    <property type="project" value="UniProtKB-ARBA"/>
</dbReference>
<evidence type="ECO:0000259" key="3">
    <source>
        <dbReference type="Pfam" id="PF03016"/>
    </source>
</evidence>
<feature type="non-terminal residue" evidence="4">
    <location>
        <position position="1"/>
    </location>
</feature>
<dbReference type="PANTHER" id="PTHR11062:SF73">
    <property type="entry name" value="EXOSTOSIN-LIKE 3"/>
    <property type="match status" value="1"/>
</dbReference>
<dbReference type="InterPro" id="IPR004263">
    <property type="entry name" value="Exostosin"/>
</dbReference>
<feature type="non-terminal residue" evidence="4">
    <location>
        <position position="551"/>
    </location>
</feature>
<dbReference type="InterPro" id="IPR040911">
    <property type="entry name" value="Exostosin_GT47"/>
</dbReference>
<dbReference type="PANTHER" id="PTHR11062">
    <property type="entry name" value="EXOSTOSIN HEPARAN SULFATE GLYCOSYLTRANSFERASE -RELATED"/>
    <property type="match status" value="1"/>
</dbReference>
<dbReference type="AlphaFoldDB" id="A0AAV5V7F5"/>
<feature type="domain" description="Exostosin GT47" evidence="3">
    <location>
        <begin position="162"/>
        <end position="324"/>
    </location>
</feature>
<organism evidence="4 5">
    <name type="scientific">Pristionchus fissidentatus</name>
    <dbReference type="NCBI Taxonomy" id="1538716"/>
    <lineage>
        <taxon>Eukaryota</taxon>
        <taxon>Metazoa</taxon>
        <taxon>Ecdysozoa</taxon>
        <taxon>Nematoda</taxon>
        <taxon>Chromadorea</taxon>
        <taxon>Rhabditida</taxon>
        <taxon>Rhabditina</taxon>
        <taxon>Diplogasteromorpha</taxon>
        <taxon>Diplogasteroidea</taxon>
        <taxon>Neodiplogasteridae</taxon>
        <taxon>Pristionchus</taxon>
    </lineage>
</organism>
<keyword evidence="5" id="KW-1185">Reference proteome</keyword>
<keyword evidence="2" id="KW-1133">Transmembrane helix</keyword>
<dbReference type="Pfam" id="PF03016">
    <property type="entry name" value="Exostosin_GT47"/>
    <property type="match status" value="1"/>
</dbReference>
<keyword evidence="2" id="KW-0812">Transmembrane</keyword>
<comment type="similarity">
    <text evidence="1">Belongs to the glycosyltransferase 47 family.</text>
</comment>
<feature type="transmembrane region" description="Helical" evidence="2">
    <location>
        <begin position="12"/>
        <end position="28"/>
    </location>
</feature>
<gene>
    <name evidence="4" type="ORF">PFISCL1PPCAC_5136</name>
</gene>